<dbReference type="SUPFAM" id="SSF52540">
    <property type="entry name" value="P-loop containing nucleoside triphosphate hydrolases"/>
    <property type="match status" value="1"/>
</dbReference>
<sequence>MVATGGSVVYSKKAMDSLRHAGRTVYLDVPFREIEKRLKNITGRGIVITGGKGLKDVYAERVPLYQKYGEITVRCAHRDIEGCVREIARLL</sequence>
<keyword evidence="1" id="KW-0808">Transferase</keyword>
<dbReference type="Gene3D" id="3.40.50.300">
    <property type="entry name" value="P-loop containing nucleotide triphosphate hydrolases"/>
    <property type="match status" value="1"/>
</dbReference>
<dbReference type="PRINTS" id="PR01100">
    <property type="entry name" value="SHIKIMTKNASE"/>
</dbReference>
<accession>A0A645I5E1</accession>
<dbReference type="InterPro" id="IPR031322">
    <property type="entry name" value="Shikimate/glucono_kinase"/>
</dbReference>
<reference evidence="1" key="1">
    <citation type="submission" date="2019-08" db="EMBL/GenBank/DDBJ databases">
        <authorList>
            <person name="Kucharzyk K."/>
            <person name="Murdoch R.W."/>
            <person name="Higgins S."/>
            <person name="Loffler F."/>
        </authorList>
    </citation>
    <scope>NUCLEOTIDE SEQUENCE</scope>
</reference>
<proteinExistence type="predicted"/>
<dbReference type="AlphaFoldDB" id="A0A645I5E1"/>
<organism evidence="1">
    <name type="scientific">bioreactor metagenome</name>
    <dbReference type="NCBI Taxonomy" id="1076179"/>
    <lineage>
        <taxon>unclassified sequences</taxon>
        <taxon>metagenomes</taxon>
        <taxon>ecological metagenomes</taxon>
    </lineage>
</organism>
<dbReference type="EC" id="2.7.1.71" evidence="1"/>
<gene>
    <name evidence="1" type="primary">aroK_41</name>
    <name evidence="1" type="ORF">SDC9_194054</name>
</gene>
<dbReference type="Pfam" id="PF01202">
    <property type="entry name" value="SKI"/>
    <property type="match status" value="1"/>
</dbReference>
<keyword evidence="1" id="KW-0418">Kinase</keyword>
<evidence type="ECO:0000313" key="1">
    <source>
        <dbReference type="EMBL" id="MPN46468.1"/>
    </source>
</evidence>
<dbReference type="GO" id="GO:0004765">
    <property type="term" value="F:shikimate kinase activity"/>
    <property type="evidence" value="ECO:0007669"/>
    <property type="project" value="UniProtKB-EC"/>
</dbReference>
<protein>
    <submittedName>
        <fullName evidence="1">Shikimate kinase</fullName>
        <ecNumber evidence="1">2.7.1.71</ecNumber>
    </submittedName>
</protein>
<comment type="caution">
    <text evidence="1">The sequence shown here is derived from an EMBL/GenBank/DDBJ whole genome shotgun (WGS) entry which is preliminary data.</text>
</comment>
<dbReference type="InterPro" id="IPR027417">
    <property type="entry name" value="P-loop_NTPase"/>
</dbReference>
<dbReference type="EMBL" id="VSSQ01107151">
    <property type="protein sequence ID" value="MPN46468.1"/>
    <property type="molecule type" value="Genomic_DNA"/>
</dbReference>
<name>A0A645I5E1_9ZZZZ</name>